<dbReference type="STRING" id="871963.Desdi_3089"/>
<dbReference type="Pfam" id="PF01565">
    <property type="entry name" value="FAD_binding_4"/>
    <property type="match status" value="1"/>
</dbReference>
<proteinExistence type="inferred from homology"/>
<dbReference type="Gene3D" id="1.10.45.10">
    <property type="entry name" value="Vanillyl-alcohol Oxidase, Chain A, domain 4"/>
    <property type="match status" value="1"/>
</dbReference>
<name>L0FC35_DESDL</name>
<dbReference type="InterPro" id="IPR051914">
    <property type="entry name" value="FAD-linked_OxidoTrans_Type4"/>
</dbReference>
<dbReference type="HOGENOM" id="CLU_017779_9_2_9"/>
<dbReference type="eggNOG" id="COG0277">
    <property type="taxonomic scope" value="Bacteria"/>
</dbReference>
<dbReference type="PANTHER" id="PTHR42934:SF1">
    <property type="entry name" value="GLYCOLATE OXIDASE SUBUNIT GLCD"/>
    <property type="match status" value="1"/>
</dbReference>
<feature type="domain" description="FAD-binding PCMH-type" evidence="6">
    <location>
        <begin position="36"/>
        <end position="215"/>
    </location>
</feature>
<evidence type="ECO:0000256" key="5">
    <source>
        <dbReference type="ARBA" id="ARBA00023002"/>
    </source>
</evidence>
<evidence type="ECO:0000313" key="7">
    <source>
        <dbReference type="EMBL" id="AGA70493.1"/>
    </source>
</evidence>
<dbReference type="InterPro" id="IPR016169">
    <property type="entry name" value="FAD-bd_PCMH_sub2"/>
</dbReference>
<dbReference type="KEGG" id="ddl:Desdi_3089"/>
<keyword evidence="5" id="KW-0560">Oxidoreductase</keyword>
<dbReference type="Proteomes" id="UP000010797">
    <property type="component" value="Chromosome"/>
</dbReference>
<dbReference type="PANTHER" id="PTHR42934">
    <property type="entry name" value="GLYCOLATE OXIDASE SUBUNIT GLCD"/>
    <property type="match status" value="1"/>
</dbReference>
<keyword evidence="3" id="KW-0285">Flavoprotein</keyword>
<dbReference type="RefSeq" id="WP_015263454.1">
    <property type="nucleotide sequence ID" value="NC_019903.1"/>
</dbReference>
<dbReference type="EMBL" id="CP003344">
    <property type="protein sequence ID" value="AGA70493.1"/>
    <property type="molecule type" value="Genomic_DNA"/>
</dbReference>
<keyword evidence="4" id="KW-0274">FAD</keyword>
<dbReference type="Gene3D" id="3.30.465.10">
    <property type="match status" value="1"/>
</dbReference>
<evidence type="ECO:0000256" key="2">
    <source>
        <dbReference type="ARBA" id="ARBA00008000"/>
    </source>
</evidence>
<dbReference type="InterPro" id="IPR016171">
    <property type="entry name" value="Vanillyl_alc_oxidase_C-sub2"/>
</dbReference>
<dbReference type="InterPro" id="IPR036318">
    <property type="entry name" value="FAD-bd_PCMH-like_sf"/>
</dbReference>
<protein>
    <submittedName>
        <fullName evidence="7">FAD/FMN-dependent dehydrogenase</fullName>
    </submittedName>
</protein>
<comment type="cofactor">
    <cofactor evidence="1">
        <name>FAD</name>
        <dbReference type="ChEBI" id="CHEBI:57692"/>
    </cofactor>
</comment>
<organism evidence="7 8">
    <name type="scientific">Desulfitobacterium dichloroeliminans (strain LMG P-21439 / DCA1)</name>
    <dbReference type="NCBI Taxonomy" id="871963"/>
    <lineage>
        <taxon>Bacteria</taxon>
        <taxon>Bacillati</taxon>
        <taxon>Bacillota</taxon>
        <taxon>Clostridia</taxon>
        <taxon>Eubacteriales</taxon>
        <taxon>Desulfitobacteriaceae</taxon>
        <taxon>Desulfitobacterium</taxon>
    </lineage>
</organism>
<dbReference type="GO" id="GO:0071949">
    <property type="term" value="F:FAD binding"/>
    <property type="evidence" value="ECO:0007669"/>
    <property type="project" value="InterPro"/>
</dbReference>
<dbReference type="Pfam" id="PF02913">
    <property type="entry name" value="FAD-oxidase_C"/>
    <property type="match status" value="1"/>
</dbReference>
<gene>
    <name evidence="7" type="ordered locus">Desdi_3089</name>
</gene>
<evidence type="ECO:0000256" key="1">
    <source>
        <dbReference type="ARBA" id="ARBA00001974"/>
    </source>
</evidence>
<dbReference type="AlphaFoldDB" id="L0FC35"/>
<comment type="similarity">
    <text evidence="2">Belongs to the FAD-binding oxidoreductase/transferase type 4 family.</text>
</comment>
<evidence type="ECO:0000259" key="6">
    <source>
        <dbReference type="PROSITE" id="PS51387"/>
    </source>
</evidence>
<keyword evidence="8" id="KW-1185">Reference proteome</keyword>
<dbReference type="InterPro" id="IPR004113">
    <property type="entry name" value="FAD-bd_oxidored_4_C"/>
</dbReference>
<dbReference type="InterPro" id="IPR016166">
    <property type="entry name" value="FAD-bd_PCMH"/>
</dbReference>
<dbReference type="InterPro" id="IPR016164">
    <property type="entry name" value="FAD-linked_Oxase-like_C"/>
</dbReference>
<dbReference type="PROSITE" id="PS51387">
    <property type="entry name" value="FAD_PCMH"/>
    <property type="match status" value="1"/>
</dbReference>
<evidence type="ECO:0000256" key="3">
    <source>
        <dbReference type="ARBA" id="ARBA00022630"/>
    </source>
</evidence>
<dbReference type="SUPFAM" id="SSF55103">
    <property type="entry name" value="FAD-linked oxidases, C-terminal domain"/>
    <property type="match status" value="1"/>
</dbReference>
<dbReference type="FunFam" id="3.30.70.2740:FF:000001">
    <property type="entry name" value="D-lactate dehydrogenase mitochondrial"/>
    <property type="match status" value="1"/>
</dbReference>
<dbReference type="OrthoDB" id="9767256at2"/>
<dbReference type="InterPro" id="IPR006094">
    <property type="entry name" value="Oxid_FAD_bind_N"/>
</dbReference>
<reference evidence="8" key="1">
    <citation type="submission" date="2012-02" db="EMBL/GenBank/DDBJ databases">
        <title>Complete sequence of Desulfitobacterium dichloroeliminans LMG P-21439.</title>
        <authorList>
            <person name="Lucas S."/>
            <person name="Han J."/>
            <person name="Lapidus A."/>
            <person name="Cheng J.-F."/>
            <person name="Goodwin L."/>
            <person name="Pitluck S."/>
            <person name="Peters L."/>
            <person name="Ovchinnikova G."/>
            <person name="Teshima H."/>
            <person name="Detter J.C."/>
            <person name="Han C."/>
            <person name="Tapia R."/>
            <person name="Land M."/>
            <person name="Hauser L."/>
            <person name="Kyrpides N."/>
            <person name="Ivanova N."/>
            <person name="Pagani I."/>
            <person name="Kruse T."/>
            <person name="de Vos W.M."/>
            <person name="Boon N."/>
            <person name="Smidt H."/>
            <person name="Woyke T."/>
        </authorList>
    </citation>
    <scope>NUCLEOTIDE SEQUENCE [LARGE SCALE GENOMIC DNA]</scope>
    <source>
        <strain evidence="8">LMG P-21439 / DCA1</strain>
    </source>
</reference>
<dbReference type="FunFam" id="1.10.45.10:FF:000001">
    <property type="entry name" value="D-lactate dehydrogenase mitochondrial"/>
    <property type="match status" value="1"/>
</dbReference>
<dbReference type="Gene3D" id="3.30.70.2740">
    <property type="match status" value="1"/>
</dbReference>
<dbReference type="SUPFAM" id="SSF56176">
    <property type="entry name" value="FAD-binding/transporter-associated domain-like"/>
    <property type="match status" value="1"/>
</dbReference>
<accession>L0FC35</accession>
<evidence type="ECO:0000313" key="8">
    <source>
        <dbReference type="Proteomes" id="UP000010797"/>
    </source>
</evidence>
<sequence>MLSQTIIDRLQEIVGEKNVVTRPTELYAYGYDGTLLSGDAMGVVFPQSTDQVVELVKYMNEQNIKMVPRGAGTNVSGGTIPSEKSIVVNCTRMTKVLEIDTENFVAVVEPGVVNFDLQQELEKYGFYYPPDPSSWKASTLGGNIGECSGGPRCFKYGVTRDSILGLEVVLPNGKVIRTGGRNFKSEPGLDLTRIIVGSEGTLGYVTKAYLRILPKPTTKKTMLAVYSKVEEASQTVADIVAAGIIPTTLEMMDNLLINTTEDYCHAGLPRDAGAILIIEIDGYPEDMEEQIATIRGVTEKANARDFKIAQSAAEVDQIWLSRRVAFGSVARVKPCYSIQDITLPRDKFPQAIEGILKVAKDYDMIIGIVAHAGDGNVHPLVLFDQRNPDEVERVHAAEQALCELAVDLGGTMSGEHGIGIVKKKYLDKEFTPEAMETFRKLKRTFDPANRFNPEKIISI</sequence>
<dbReference type="GO" id="GO:0016491">
    <property type="term" value="F:oxidoreductase activity"/>
    <property type="evidence" value="ECO:0007669"/>
    <property type="project" value="UniProtKB-KW"/>
</dbReference>
<evidence type="ECO:0000256" key="4">
    <source>
        <dbReference type="ARBA" id="ARBA00022827"/>
    </source>
</evidence>